<evidence type="ECO:0000313" key="10">
    <source>
        <dbReference type="EMBL" id="KAK0576490.1"/>
    </source>
</evidence>
<proteinExistence type="inferred from homology"/>
<dbReference type="Gene3D" id="1.10.630.10">
    <property type="entry name" value="Cytochrome P450"/>
    <property type="match status" value="1"/>
</dbReference>
<comment type="cofactor">
    <cofactor evidence="7">
        <name>heme</name>
        <dbReference type="ChEBI" id="CHEBI:30413"/>
    </cofactor>
</comment>
<dbReference type="PRINTS" id="PR00385">
    <property type="entry name" value="P450"/>
</dbReference>
<keyword evidence="9" id="KW-0812">Transmembrane</keyword>
<evidence type="ECO:0000256" key="1">
    <source>
        <dbReference type="ARBA" id="ARBA00010617"/>
    </source>
</evidence>
<dbReference type="EMBL" id="JAUESC010000386">
    <property type="protein sequence ID" value="KAK0576490.1"/>
    <property type="molecule type" value="Genomic_DNA"/>
</dbReference>
<evidence type="ECO:0000256" key="5">
    <source>
        <dbReference type="ARBA" id="ARBA00023004"/>
    </source>
</evidence>
<dbReference type="AlphaFoldDB" id="A0AA39VDW9"/>
<keyword evidence="9" id="KW-0472">Membrane</keyword>
<dbReference type="InterPro" id="IPR002401">
    <property type="entry name" value="Cyt_P450_E_grp-I"/>
</dbReference>
<keyword evidence="6 8" id="KW-0503">Monooxygenase</keyword>
<evidence type="ECO:0000256" key="8">
    <source>
        <dbReference type="RuleBase" id="RU000461"/>
    </source>
</evidence>
<comment type="caution">
    <text evidence="10">The sequence shown here is derived from an EMBL/GenBank/DDBJ whole genome shotgun (WGS) entry which is preliminary data.</text>
</comment>
<accession>A0AA39VDW9</accession>
<feature type="binding site" description="axial binding residue" evidence="7">
    <location>
        <position position="479"/>
    </location>
    <ligand>
        <name>heme</name>
        <dbReference type="ChEBI" id="CHEBI:30413"/>
    </ligand>
    <ligandPart>
        <name>Fe</name>
        <dbReference type="ChEBI" id="CHEBI:18248"/>
    </ligandPart>
</feature>
<reference evidence="10" key="2">
    <citation type="submission" date="2023-06" db="EMBL/GenBank/DDBJ databases">
        <authorList>
            <person name="Swenson N.G."/>
            <person name="Wegrzyn J.L."/>
            <person name="Mcevoy S.L."/>
        </authorList>
    </citation>
    <scope>NUCLEOTIDE SEQUENCE</scope>
    <source>
        <strain evidence="10">NS2018</strain>
        <tissue evidence="10">Leaf</tissue>
    </source>
</reference>
<keyword evidence="9" id="KW-1133">Transmembrane helix</keyword>
<evidence type="ECO:0000256" key="3">
    <source>
        <dbReference type="ARBA" id="ARBA00022723"/>
    </source>
</evidence>
<evidence type="ECO:0000256" key="6">
    <source>
        <dbReference type="ARBA" id="ARBA00023033"/>
    </source>
</evidence>
<dbReference type="InterPro" id="IPR001128">
    <property type="entry name" value="Cyt_P450"/>
</dbReference>
<keyword evidence="2 7" id="KW-0349">Heme</keyword>
<keyword evidence="3 7" id="KW-0479">Metal-binding</keyword>
<feature type="transmembrane region" description="Helical" evidence="9">
    <location>
        <begin position="12"/>
        <end position="30"/>
    </location>
</feature>
<comment type="similarity">
    <text evidence="1 8">Belongs to the cytochrome P450 family.</text>
</comment>
<evidence type="ECO:0000313" key="11">
    <source>
        <dbReference type="Proteomes" id="UP001168877"/>
    </source>
</evidence>
<evidence type="ECO:0000256" key="9">
    <source>
        <dbReference type="SAM" id="Phobius"/>
    </source>
</evidence>
<dbReference type="FunFam" id="1.10.630.10:FF:000026">
    <property type="entry name" value="Cytochrome P450 82C4"/>
    <property type="match status" value="1"/>
</dbReference>
<evidence type="ECO:0000256" key="7">
    <source>
        <dbReference type="PIRSR" id="PIRSR602401-1"/>
    </source>
</evidence>
<dbReference type="Pfam" id="PF00067">
    <property type="entry name" value="p450"/>
    <property type="match status" value="1"/>
</dbReference>
<dbReference type="SUPFAM" id="SSF48264">
    <property type="entry name" value="Cytochrome P450"/>
    <property type="match status" value="1"/>
</dbReference>
<organism evidence="10 11">
    <name type="scientific">Acer saccharum</name>
    <name type="common">Sugar maple</name>
    <dbReference type="NCBI Taxonomy" id="4024"/>
    <lineage>
        <taxon>Eukaryota</taxon>
        <taxon>Viridiplantae</taxon>
        <taxon>Streptophyta</taxon>
        <taxon>Embryophyta</taxon>
        <taxon>Tracheophyta</taxon>
        <taxon>Spermatophyta</taxon>
        <taxon>Magnoliopsida</taxon>
        <taxon>eudicotyledons</taxon>
        <taxon>Gunneridae</taxon>
        <taxon>Pentapetalae</taxon>
        <taxon>rosids</taxon>
        <taxon>malvids</taxon>
        <taxon>Sapindales</taxon>
        <taxon>Sapindaceae</taxon>
        <taxon>Hippocastanoideae</taxon>
        <taxon>Acereae</taxon>
        <taxon>Acer</taxon>
    </lineage>
</organism>
<dbReference type="GO" id="GO:0005506">
    <property type="term" value="F:iron ion binding"/>
    <property type="evidence" value="ECO:0007669"/>
    <property type="project" value="InterPro"/>
</dbReference>
<dbReference type="GO" id="GO:0020037">
    <property type="term" value="F:heme binding"/>
    <property type="evidence" value="ECO:0007669"/>
    <property type="project" value="InterPro"/>
</dbReference>
<sequence>MNFLVDQYLNRITVGVVLFAILVFSYYYLLRRSNSKSAKGPKPPEAAGKWPVIGHLQLLTGTGTRLPHFILGELADKYGPVFSIRIGVHPALVVSSWEVAKELFTKHDVDISTRPKLTVGKLLGYNYANFGFAPYDAYWREMRKITALEVLSNRRLELLKHIRANEVENAVKETYKLWTEKRNYGSGSGGILVDMQQWFGDMTFNVILRMVAGKRYFVGGESDEKEVRRCRKAMREFFDLGGIFVLRDAVPYLGWLDLGGYEKAMKKTAKELDSLGQEWLEEHRRRRELSGEPDANDHQEQDFMDVLLSVVDGANLPGYDADTIIKATATTIIIGGTDTTTVNLSWTLSLLLNYRHTLEKVQEELDNIVGKERLLKESDIDKLVYLQAVVKETMRLHPAGPLSGAREFSQDCTVGGYHVPKGTRLLINLWKLQTDSRVWSDPMEFKPERFLGSTSKHKDVDVKGQHFELMPFGAGRRACPGIAFGLQMTHLALASLLQAYEVSTLSNAQVDMTGTPGLTNNRAIPLEVLLQPRLPAHLYR</sequence>
<dbReference type="PANTHER" id="PTHR47947:SF39">
    <property type="entry name" value="CYTOCHROME P450"/>
    <property type="match status" value="1"/>
</dbReference>
<dbReference type="PROSITE" id="PS00086">
    <property type="entry name" value="CYTOCHROME_P450"/>
    <property type="match status" value="1"/>
</dbReference>
<dbReference type="PRINTS" id="PR00463">
    <property type="entry name" value="EP450I"/>
</dbReference>
<evidence type="ECO:0000256" key="4">
    <source>
        <dbReference type="ARBA" id="ARBA00023002"/>
    </source>
</evidence>
<name>A0AA39VDW9_ACESA</name>
<keyword evidence="4 8" id="KW-0560">Oxidoreductase</keyword>
<keyword evidence="5 7" id="KW-0408">Iron</keyword>
<dbReference type="PANTHER" id="PTHR47947">
    <property type="entry name" value="CYTOCHROME P450 82C3-RELATED"/>
    <property type="match status" value="1"/>
</dbReference>
<dbReference type="GO" id="GO:0016709">
    <property type="term" value="F:oxidoreductase activity, acting on paired donors, with incorporation or reduction of molecular oxygen, NAD(P)H as one donor, and incorporation of one atom of oxygen"/>
    <property type="evidence" value="ECO:0007669"/>
    <property type="project" value="UniProtKB-ARBA"/>
</dbReference>
<dbReference type="InterPro" id="IPR036396">
    <property type="entry name" value="Cyt_P450_sf"/>
</dbReference>
<reference evidence="10" key="1">
    <citation type="journal article" date="2022" name="Plant J.">
        <title>Strategies of tolerance reflected in two North American maple genomes.</title>
        <authorList>
            <person name="McEvoy S.L."/>
            <person name="Sezen U.U."/>
            <person name="Trouern-Trend A."/>
            <person name="McMahon S.M."/>
            <person name="Schaberg P.G."/>
            <person name="Yang J."/>
            <person name="Wegrzyn J.L."/>
            <person name="Swenson N.G."/>
        </authorList>
    </citation>
    <scope>NUCLEOTIDE SEQUENCE</scope>
    <source>
        <strain evidence="10">NS2018</strain>
    </source>
</reference>
<dbReference type="CDD" id="cd20654">
    <property type="entry name" value="CYP82"/>
    <property type="match status" value="1"/>
</dbReference>
<gene>
    <name evidence="10" type="ORF">LWI29_018279</name>
</gene>
<evidence type="ECO:0000256" key="2">
    <source>
        <dbReference type="ARBA" id="ARBA00022617"/>
    </source>
</evidence>
<keyword evidence="11" id="KW-1185">Reference proteome</keyword>
<evidence type="ECO:0008006" key="12">
    <source>
        <dbReference type="Google" id="ProtNLM"/>
    </source>
</evidence>
<dbReference type="Proteomes" id="UP001168877">
    <property type="component" value="Unassembled WGS sequence"/>
</dbReference>
<dbReference type="InterPro" id="IPR050651">
    <property type="entry name" value="Plant_Cytochrome_P450_Monoox"/>
</dbReference>
<dbReference type="InterPro" id="IPR017972">
    <property type="entry name" value="Cyt_P450_CS"/>
</dbReference>
<protein>
    <recommendedName>
        <fullName evidence="12">Cytochrome P450</fullName>
    </recommendedName>
</protein>